<dbReference type="PROSITE" id="PS00022">
    <property type="entry name" value="EGF_1"/>
    <property type="match status" value="2"/>
</dbReference>
<dbReference type="SMART" id="SM00179">
    <property type="entry name" value="EGF_CA"/>
    <property type="match status" value="1"/>
</dbReference>
<feature type="disulfide bond" evidence="4">
    <location>
        <begin position="510"/>
        <end position="519"/>
    </location>
</feature>
<dbReference type="CDD" id="cd00054">
    <property type="entry name" value="EGF_CA"/>
    <property type="match status" value="1"/>
</dbReference>
<accession>A0A813SHV2</accession>
<dbReference type="GO" id="GO:0005509">
    <property type="term" value="F:calcium ion binding"/>
    <property type="evidence" value="ECO:0007669"/>
    <property type="project" value="InterPro"/>
</dbReference>
<feature type="disulfide bond" evidence="4">
    <location>
        <begin position="408"/>
        <end position="418"/>
    </location>
</feature>
<dbReference type="Gene3D" id="2.130.10.10">
    <property type="entry name" value="YVTN repeat-like/Quinoprotein amine dehydrogenase"/>
    <property type="match status" value="1"/>
</dbReference>
<dbReference type="SUPFAM" id="SSF50978">
    <property type="entry name" value="WD40 repeat-like"/>
    <property type="match status" value="1"/>
</dbReference>
<dbReference type="InterPro" id="IPR036322">
    <property type="entry name" value="WD40_repeat_dom_sf"/>
</dbReference>
<dbReference type="PROSITE" id="PS50026">
    <property type="entry name" value="EGF_3"/>
    <property type="match status" value="3"/>
</dbReference>
<dbReference type="EMBL" id="CAJNOC010000715">
    <property type="protein sequence ID" value="CAF0795326.1"/>
    <property type="molecule type" value="Genomic_DNA"/>
</dbReference>
<dbReference type="InterPro" id="IPR051022">
    <property type="entry name" value="Notch_Cell-Fate_Det"/>
</dbReference>
<evidence type="ECO:0000256" key="1">
    <source>
        <dbReference type="ARBA" id="ARBA00022536"/>
    </source>
</evidence>
<dbReference type="Proteomes" id="UP000663879">
    <property type="component" value="Unassembled WGS sequence"/>
</dbReference>
<keyword evidence="1 4" id="KW-0245">EGF-like domain</keyword>
<dbReference type="InterPro" id="IPR015943">
    <property type="entry name" value="WD40/YVTN_repeat-like_dom_sf"/>
</dbReference>
<feature type="domain" description="EGF-like" evidence="6">
    <location>
        <begin position="443"/>
        <end position="482"/>
    </location>
</feature>
<keyword evidence="3 4" id="KW-1015">Disulfide bond</keyword>
<evidence type="ECO:0000313" key="7">
    <source>
        <dbReference type="EMBL" id="CAF0795326.1"/>
    </source>
</evidence>
<dbReference type="Gene3D" id="2.10.25.10">
    <property type="entry name" value="Laminin"/>
    <property type="match status" value="1"/>
</dbReference>
<feature type="domain" description="EGF-like" evidence="6">
    <location>
        <begin position="484"/>
        <end position="520"/>
    </location>
</feature>
<proteinExistence type="predicted"/>
<reference evidence="7" key="1">
    <citation type="submission" date="2021-02" db="EMBL/GenBank/DDBJ databases">
        <authorList>
            <person name="Nowell W R."/>
        </authorList>
    </citation>
    <scope>NUCLEOTIDE SEQUENCE</scope>
    <source>
        <strain evidence="7">Ploen Becks lab</strain>
    </source>
</reference>
<keyword evidence="5" id="KW-0812">Transmembrane</keyword>
<feature type="domain" description="EGF-like" evidence="6">
    <location>
        <begin position="404"/>
        <end position="441"/>
    </location>
</feature>
<comment type="caution">
    <text evidence="4">Lacks conserved residue(s) required for the propagation of feature annotation.</text>
</comment>
<dbReference type="SUPFAM" id="SSF57196">
    <property type="entry name" value="EGF/Laminin"/>
    <property type="match status" value="2"/>
</dbReference>
<keyword evidence="8" id="KW-1185">Reference proteome</keyword>
<dbReference type="PANTHER" id="PTHR24049">
    <property type="entry name" value="CRUMBS FAMILY MEMBER"/>
    <property type="match status" value="1"/>
</dbReference>
<feature type="disulfide bond" evidence="4">
    <location>
        <begin position="431"/>
        <end position="440"/>
    </location>
</feature>
<feature type="transmembrane region" description="Helical" evidence="5">
    <location>
        <begin position="538"/>
        <end position="557"/>
    </location>
</feature>
<evidence type="ECO:0000256" key="5">
    <source>
        <dbReference type="SAM" id="Phobius"/>
    </source>
</evidence>
<dbReference type="Pfam" id="PF00008">
    <property type="entry name" value="EGF"/>
    <property type="match status" value="1"/>
</dbReference>
<sequence length="567" mass="63884">MKITKLSLNLKNKIILIMLNCLKIYYTQLYATAVDGGLYSLLEYDSIKKYLYAGIENGIISIWDLNSNLLIKTFDLGNNIEIKSIKKLNYTHFSLITKNQLVLISDIDYKEKTFELANGIKPNTLNIINNDMKVLISSSNGIGQGARHFMSIFCLQLENFFQNENIDTEIKAVDLLDKNFIVTECNLNTACVMKLLSNNSFFTIKKINVGNKISDVKVIKENQVLIRIDETLKLWNLELNQTIDLKNSVKLIELIDETFFLVVNCNSQIELWNIKTRDFNQSLINNGPGIIAIKSISSSNQISSTSTLSSTLAKLSSTQISTSTLAKLSSTQISTSTLAKLSSTEKSTPTLVILPLTEQLNSTLSNTLFTSLLPSSFDFSEYWLFEKDYRNTLNTKELLKSNFDLTDCLKNCSGNGKCKVSLKDFKFLCDCLDFFSGSSCNIDIRPCSSNPCKNNGTCINNLVNKSYTCQCFNEFFYGKNCEFKRDVCENETCSKNGVCYEFQNESKCKCYSLYNGTRCEILSDELNVIKFAIKTSSIIAIAILVLTFVFIAINDLVNFSFKKNPSS</sequence>
<dbReference type="SMART" id="SM00181">
    <property type="entry name" value="EGF"/>
    <property type="match status" value="3"/>
</dbReference>
<evidence type="ECO:0000256" key="3">
    <source>
        <dbReference type="ARBA" id="ARBA00023157"/>
    </source>
</evidence>
<keyword evidence="5" id="KW-0472">Membrane</keyword>
<evidence type="ECO:0000256" key="2">
    <source>
        <dbReference type="ARBA" id="ARBA00022737"/>
    </source>
</evidence>
<protein>
    <recommendedName>
        <fullName evidence="6">EGF-like domain-containing protein</fullName>
    </recommendedName>
</protein>
<organism evidence="7 8">
    <name type="scientific">Brachionus calyciflorus</name>
    <dbReference type="NCBI Taxonomy" id="104777"/>
    <lineage>
        <taxon>Eukaryota</taxon>
        <taxon>Metazoa</taxon>
        <taxon>Spiralia</taxon>
        <taxon>Gnathifera</taxon>
        <taxon>Rotifera</taxon>
        <taxon>Eurotatoria</taxon>
        <taxon>Monogononta</taxon>
        <taxon>Pseudotrocha</taxon>
        <taxon>Ploima</taxon>
        <taxon>Brachionidae</taxon>
        <taxon>Brachionus</taxon>
    </lineage>
</organism>
<dbReference type="AlphaFoldDB" id="A0A813SHV2"/>
<evidence type="ECO:0000256" key="4">
    <source>
        <dbReference type="PROSITE-ProRule" id="PRU00076"/>
    </source>
</evidence>
<keyword evidence="5" id="KW-1133">Transmembrane helix</keyword>
<feature type="disulfide bond" evidence="4">
    <location>
        <begin position="452"/>
        <end position="469"/>
    </location>
</feature>
<evidence type="ECO:0000313" key="8">
    <source>
        <dbReference type="Proteomes" id="UP000663879"/>
    </source>
</evidence>
<dbReference type="InterPro" id="IPR001881">
    <property type="entry name" value="EGF-like_Ca-bd_dom"/>
</dbReference>
<comment type="caution">
    <text evidence="7">The sequence shown here is derived from an EMBL/GenBank/DDBJ whole genome shotgun (WGS) entry which is preliminary data.</text>
</comment>
<keyword evidence="2" id="KW-0677">Repeat</keyword>
<evidence type="ECO:0000259" key="6">
    <source>
        <dbReference type="PROSITE" id="PS50026"/>
    </source>
</evidence>
<feature type="disulfide bond" evidence="4">
    <location>
        <begin position="412"/>
        <end position="429"/>
    </location>
</feature>
<gene>
    <name evidence="7" type="ORF">OXX778_LOCUS6184</name>
</gene>
<name>A0A813SHV2_9BILA</name>
<dbReference type="OrthoDB" id="430340at2759"/>
<dbReference type="InterPro" id="IPR000742">
    <property type="entry name" value="EGF"/>
</dbReference>